<reference evidence="2" key="1">
    <citation type="submission" date="2019-11" db="EMBL/GenBank/DDBJ databases">
        <title>Isolation and characterization of a novel species in the genus Sulfuriferula.</title>
        <authorList>
            <person name="Mochizuki J."/>
            <person name="Kojima H."/>
            <person name="Fukui M."/>
        </authorList>
    </citation>
    <scope>NUCLEOTIDE SEQUENCE [LARGE SCALE GENOMIC DNA]</scope>
    <source>
        <strain evidence="2">SGTM</strain>
    </source>
</reference>
<sequence>MLRNLMVREYFSAIAASFNLLLEGGGKHPSAWREVGAAAISPSLGFTRLAYGDRYRSVFDSHNPATYTYMRIGWNKVDNLFDSAVSQNVKRNAATMDFHMSYGLPGKDGYTYTRPFDYFDFEFSATSANVFENIMSRGLLVGKDYAAGENYRGVWGLYGSYDYISPQVFRVSSTAVSLGTTGQLWLSKNVALQGTALAGVGYGAAGTIHGSGERDYHYGATPQALLALRMLFGQSANLDLTARSYYVSDVASTENRGTERILRGDAAFTVRVHGPHSVTIKYNASRRDASYPDLATTHQSVNTLSLLYTYSFGDTRFGAVDWRDTP</sequence>
<keyword evidence="2" id="KW-1185">Reference proteome</keyword>
<name>A0A809S2F7_9PROT</name>
<dbReference type="KEGG" id="sniv:SFSGTM_15460"/>
<gene>
    <name evidence="1" type="ORF">SFSGTM_15460</name>
</gene>
<dbReference type="EMBL" id="AP021881">
    <property type="protein sequence ID" value="BBP00838.1"/>
    <property type="molecule type" value="Genomic_DNA"/>
</dbReference>
<evidence type="ECO:0000313" key="1">
    <source>
        <dbReference type="EMBL" id="BBP00838.1"/>
    </source>
</evidence>
<evidence type="ECO:0000313" key="2">
    <source>
        <dbReference type="Proteomes" id="UP000463939"/>
    </source>
</evidence>
<protein>
    <submittedName>
        <fullName evidence="1">Uncharacterized protein</fullName>
    </submittedName>
</protein>
<dbReference type="Proteomes" id="UP000463939">
    <property type="component" value="Chromosome"/>
</dbReference>
<proteinExistence type="predicted"/>
<organism evidence="1 2">
    <name type="scientific">Sulfuriferula nivalis</name>
    <dbReference type="NCBI Taxonomy" id="2675298"/>
    <lineage>
        <taxon>Bacteria</taxon>
        <taxon>Pseudomonadati</taxon>
        <taxon>Pseudomonadota</taxon>
        <taxon>Betaproteobacteria</taxon>
        <taxon>Nitrosomonadales</taxon>
        <taxon>Sulfuricellaceae</taxon>
        <taxon>Sulfuriferula</taxon>
    </lineage>
</organism>
<dbReference type="AlphaFoldDB" id="A0A809S2F7"/>
<accession>A0A809S2F7</accession>